<proteinExistence type="predicted"/>
<evidence type="ECO:0000313" key="3">
    <source>
        <dbReference type="Proteomes" id="UP000217696"/>
    </source>
</evidence>
<organism evidence="2 3">
    <name type="scientific">Aneurinibacillus soli</name>
    <dbReference type="NCBI Taxonomy" id="1500254"/>
    <lineage>
        <taxon>Bacteria</taxon>
        <taxon>Bacillati</taxon>
        <taxon>Bacillota</taxon>
        <taxon>Bacilli</taxon>
        <taxon>Bacillales</taxon>
        <taxon>Paenibacillaceae</taxon>
        <taxon>Aneurinibacillus group</taxon>
        <taxon>Aneurinibacillus</taxon>
    </lineage>
</organism>
<reference evidence="2 3" key="1">
    <citation type="submission" date="2015-12" db="EMBL/GenBank/DDBJ databases">
        <title>Genome sequence of Aneurinibacillus soli.</title>
        <authorList>
            <person name="Lee J.S."/>
            <person name="Lee K.C."/>
            <person name="Kim K.K."/>
            <person name="Lee B.W."/>
        </authorList>
    </citation>
    <scope>NUCLEOTIDE SEQUENCE [LARGE SCALE GENOMIC DNA]</scope>
    <source>
        <strain evidence="2 3">CB4</strain>
    </source>
</reference>
<keyword evidence="3" id="KW-1185">Reference proteome</keyword>
<keyword evidence="1" id="KW-0677">Repeat</keyword>
<dbReference type="AlphaFoldDB" id="A0A0U5AYW9"/>
<protein>
    <submittedName>
        <fullName evidence="2">Secreted effector protein pipB2</fullName>
    </submittedName>
</protein>
<dbReference type="PANTHER" id="PTHR47485:SF1">
    <property type="entry name" value="THYLAKOID LUMENAL 17.4 KDA PROTEIN, CHLOROPLASTIC"/>
    <property type="match status" value="1"/>
</dbReference>
<dbReference type="Gene3D" id="2.160.20.80">
    <property type="entry name" value="E3 ubiquitin-protein ligase SopA"/>
    <property type="match status" value="1"/>
</dbReference>
<gene>
    <name evidence="2" type="primary">pipB2</name>
    <name evidence="2" type="ORF">CB4_01369</name>
</gene>
<dbReference type="PANTHER" id="PTHR47485">
    <property type="entry name" value="THYLAKOID LUMENAL 17.4 KDA PROTEIN, CHLOROPLASTIC"/>
    <property type="match status" value="1"/>
</dbReference>
<dbReference type="KEGG" id="asoc:CB4_01369"/>
<dbReference type="Pfam" id="PF00805">
    <property type="entry name" value="Pentapeptide"/>
    <property type="match status" value="3"/>
</dbReference>
<dbReference type="EMBL" id="AP017312">
    <property type="protein sequence ID" value="BAU27200.1"/>
    <property type="molecule type" value="Genomic_DNA"/>
</dbReference>
<dbReference type="SUPFAM" id="SSF141571">
    <property type="entry name" value="Pentapeptide repeat-like"/>
    <property type="match status" value="1"/>
</dbReference>
<sequence length="378" mass="44193">MLTKEEVIQNFIENEVEPAILENMLELEEYFQTNKDRLLDGFVRSFQRICMKIKEMQLQSQKDKIGHITYSMLRTEIQEGRYGYLIEASDSSWFFDPIECQDEYDASWAFQFLERLVEYLEEKRRNYMGTITRMDIEKIRNKEAEKYNQYVAILAQYAMPYGIALLEYKDIDKEEEVEVRVGEYMDISEIVYKEDSRMKEATEIKAWLEEKLEYEYAYEVFRNLDLSKGNYEGIDLRYADVEQSNVSNSKLSECVLLGTKFMETNLWETDFSRSFISGANFRNSDLRGAIFHEVEGSSGLFDPSSWEMPGFLSVNFEGANLEGADFKNANLKGAVFVEANLAYTNFTGANLEHAIFSRADLGRVKLDDRQMDSVIWKL</sequence>
<dbReference type="InterPro" id="IPR001646">
    <property type="entry name" value="5peptide_repeat"/>
</dbReference>
<name>A0A0U5AYW9_9BACL</name>
<evidence type="ECO:0000256" key="1">
    <source>
        <dbReference type="ARBA" id="ARBA00022737"/>
    </source>
</evidence>
<accession>A0A0U5AYW9</accession>
<dbReference type="Proteomes" id="UP000217696">
    <property type="component" value="Chromosome"/>
</dbReference>
<evidence type="ECO:0000313" key="2">
    <source>
        <dbReference type="EMBL" id="BAU27200.1"/>
    </source>
</evidence>